<dbReference type="Gene3D" id="1.10.10.10">
    <property type="entry name" value="Winged helix-like DNA-binding domain superfamily/Winged helix DNA-binding domain"/>
    <property type="match status" value="1"/>
</dbReference>
<evidence type="ECO:0000256" key="5">
    <source>
        <dbReference type="ARBA" id="ARBA00023254"/>
    </source>
</evidence>
<dbReference type="GO" id="GO:0000709">
    <property type="term" value="P:meiotic joint molecule formation"/>
    <property type="evidence" value="ECO:0007669"/>
    <property type="project" value="TreeGrafter"/>
</dbReference>
<evidence type="ECO:0000313" key="10">
    <source>
        <dbReference type="Proteomes" id="UP000494040"/>
    </source>
</evidence>
<evidence type="ECO:0000259" key="8">
    <source>
        <dbReference type="Pfam" id="PF07106"/>
    </source>
</evidence>
<feature type="compositionally biased region" description="Polar residues" evidence="7">
    <location>
        <begin position="20"/>
        <end position="29"/>
    </location>
</feature>
<dbReference type="PANTHER" id="PTHR15938:SF0">
    <property type="entry name" value="HOMOLOGOUS-PAIRING PROTEIN 2 HOMOLOG"/>
    <property type="match status" value="1"/>
</dbReference>
<dbReference type="InterPro" id="IPR010776">
    <property type="entry name" value="Hop2_WH_dom"/>
</dbReference>
<dbReference type="OrthoDB" id="272266at2759"/>
<feature type="domain" description="Homologous-pairing protein 2 winged helix" evidence="8">
    <location>
        <begin position="7"/>
        <end position="65"/>
    </location>
</feature>
<feature type="region of interest" description="Disordered" evidence="7">
    <location>
        <begin position="1"/>
        <end position="29"/>
    </location>
</feature>
<dbReference type="GO" id="GO:0010774">
    <property type="term" value="P:meiotic strand invasion involved in reciprocal meiotic recombination"/>
    <property type="evidence" value="ECO:0007669"/>
    <property type="project" value="TreeGrafter"/>
</dbReference>
<dbReference type="GO" id="GO:0120230">
    <property type="term" value="F:recombinase activator activity"/>
    <property type="evidence" value="ECO:0007669"/>
    <property type="project" value="TreeGrafter"/>
</dbReference>
<keyword evidence="5" id="KW-0469">Meiosis</keyword>
<dbReference type="RefSeq" id="XP_014248220.1">
    <property type="nucleotide sequence ID" value="XM_014392734.1"/>
</dbReference>
<comment type="subcellular location">
    <subcellularLocation>
        <location evidence="1">Nucleus</location>
    </subcellularLocation>
</comment>
<dbReference type="OMA" id="QKYHREW"/>
<dbReference type="GO" id="GO:0120231">
    <property type="term" value="C:DNA recombinase auxiliary factor complex"/>
    <property type="evidence" value="ECO:0007669"/>
    <property type="project" value="TreeGrafter"/>
</dbReference>
<keyword evidence="6" id="KW-0175">Coiled coil</keyword>
<dbReference type="GeneID" id="106665923"/>
<keyword evidence="4" id="KW-0539">Nucleus</keyword>
<dbReference type="GO" id="GO:0000794">
    <property type="term" value="C:condensed nuclear chromosome"/>
    <property type="evidence" value="ECO:0007669"/>
    <property type="project" value="TreeGrafter"/>
</dbReference>
<evidence type="ECO:0000256" key="2">
    <source>
        <dbReference type="ARBA" id="ARBA00007922"/>
    </source>
</evidence>
<evidence type="ECO:0000256" key="6">
    <source>
        <dbReference type="SAM" id="Coils"/>
    </source>
</evidence>
<dbReference type="Pfam" id="PF07106">
    <property type="entry name" value="WHD_TBPIP"/>
    <property type="match status" value="1"/>
</dbReference>
<proteinExistence type="inferred from homology"/>
<dbReference type="EnsemblMetazoa" id="XM_014392734.1">
    <property type="protein sequence ID" value="XP_014248220.1"/>
    <property type="gene ID" value="LOC106665923"/>
</dbReference>
<dbReference type="AlphaFoldDB" id="A0A8I6RNI6"/>
<reference evidence="9" key="1">
    <citation type="submission" date="2022-01" db="UniProtKB">
        <authorList>
            <consortium name="EnsemblMetazoa"/>
        </authorList>
    </citation>
    <scope>IDENTIFICATION</scope>
</reference>
<keyword evidence="10" id="KW-1185">Reference proteome</keyword>
<protein>
    <recommendedName>
        <fullName evidence="8">Homologous-pairing protein 2 winged helix domain-containing protein</fullName>
    </recommendedName>
</protein>
<feature type="coiled-coil region" evidence="6">
    <location>
        <begin position="112"/>
        <end position="142"/>
    </location>
</feature>
<dbReference type="Proteomes" id="UP000494040">
    <property type="component" value="Unassembled WGS sequence"/>
</dbReference>
<comment type="similarity">
    <text evidence="2">Belongs to the HOP2 family.</text>
</comment>
<evidence type="ECO:0000256" key="3">
    <source>
        <dbReference type="ARBA" id="ARBA00023172"/>
    </source>
</evidence>
<evidence type="ECO:0000256" key="4">
    <source>
        <dbReference type="ARBA" id="ARBA00023242"/>
    </source>
</evidence>
<dbReference type="KEGG" id="clec:106665923"/>
<evidence type="ECO:0000313" key="9">
    <source>
        <dbReference type="EnsemblMetazoa" id="XP_014248220.1"/>
    </source>
</evidence>
<organism evidence="9 10">
    <name type="scientific">Cimex lectularius</name>
    <name type="common">Bed bug</name>
    <name type="synonym">Acanthia lectularia</name>
    <dbReference type="NCBI Taxonomy" id="79782"/>
    <lineage>
        <taxon>Eukaryota</taxon>
        <taxon>Metazoa</taxon>
        <taxon>Ecdysozoa</taxon>
        <taxon>Arthropoda</taxon>
        <taxon>Hexapoda</taxon>
        <taxon>Insecta</taxon>
        <taxon>Pterygota</taxon>
        <taxon>Neoptera</taxon>
        <taxon>Paraneoptera</taxon>
        <taxon>Hemiptera</taxon>
        <taxon>Heteroptera</taxon>
        <taxon>Panheteroptera</taxon>
        <taxon>Cimicomorpha</taxon>
        <taxon>Cimicidae</taxon>
        <taxon>Cimex</taxon>
    </lineage>
</organism>
<accession>A0A8I6RNI6</accession>
<dbReference type="PANTHER" id="PTHR15938">
    <property type="entry name" value="TBP-1 INTERACTING PROTEIN"/>
    <property type="match status" value="1"/>
</dbReference>
<keyword evidence="3" id="KW-0233">DNA recombination</keyword>
<evidence type="ECO:0000256" key="7">
    <source>
        <dbReference type="SAM" id="MobiDB-lite"/>
    </source>
</evidence>
<dbReference type="GO" id="GO:0003690">
    <property type="term" value="F:double-stranded DNA binding"/>
    <property type="evidence" value="ECO:0007669"/>
    <property type="project" value="TreeGrafter"/>
</dbReference>
<dbReference type="InterPro" id="IPR036388">
    <property type="entry name" value="WH-like_DNA-bd_sf"/>
</dbReference>
<sequence>MSEMSVQNKVKEFMQRGNRPYSTNDVQQSLGKEASKSAVQKCLDELVKENVLFEKTYGKSKIYCVRQTEEAKEPGVDLSCRIETLMSTLAELEKESDKEKLYLRSLLSSDTTEEIERRNAQLVETNNRLREKLEEYINEEKTPETVDPKELEIVRKRKSTVVGDYRKRKRVCMDIVYQILEGYPKTKVHLLQEIGLEDDPQDMPNFA</sequence>
<name>A0A8I6RNI6_CIMLE</name>
<evidence type="ECO:0000256" key="1">
    <source>
        <dbReference type="ARBA" id="ARBA00004123"/>
    </source>
</evidence>
<dbReference type="GO" id="GO:0007129">
    <property type="term" value="P:homologous chromosome pairing at meiosis"/>
    <property type="evidence" value="ECO:0007669"/>
    <property type="project" value="TreeGrafter"/>
</dbReference>